<reference evidence="3 4" key="1">
    <citation type="submission" date="2020-01" db="EMBL/GenBank/DDBJ databases">
        <title>Identification and distribution of gene clusters putatively required for synthesis of sphingolipid metabolism inhibitors in phylogenetically diverse species of the filamentous fungus Fusarium.</title>
        <authorList>
            <person name="Kim H.-S."/>
            <person name="Busman M."/>
            <person name="Brown D.W."/>
            <person name="Divon H."/>
            <person name="Uhlig S."/>
            <person name="Proctor R.H."/>
        </authorList>
    </citation>
    <scope>NUCLEOTIDE SEQUENCE [LARGE SCALE GENOMIC DNA]</scope>
    <source>
        <strain evidence="3 4">NRRL 20459</strain>
    </source>
</reference>
<evidence type="ECO:0000256" key="2">
    <source>
        <dbReference type="SAM" id="MobiDB-lite"/>
    </source>
</evidence>
<dbReference type="AlphaFoldDB" id="A0A8H4PE61"/>
<sequence length="568" mass="62615">MTVTNNRGGAHGSGDAAWSSWLSSLPLCCCAPLASPTDNDKRQRRRKSPSTSACTAIAWASDSSSTLNMSWPPHLGRLSDERLLMGQVDEKHSYQYPVIYDQPLEHPRPVAMPGMEMETDMELGRDRSHHDHNVLGKAPRGIVTPKRKRFWSFTSSSAASTSRRPPISAPSDFRHIYSASPQFPEIPGPEAPEPTPSRASNLRPAKQLPHRPYRPLELSIYQSDNRVSPILPHFSPPPAPSSDYSSACVSDQSDCPLGVGKLPLEHQKSFSDSLMSFHFPRRQALESSPSTTQDDDVIPPLIPPKARARSRAFTSPDVDKIKERVASAMLEVEKLQKQIDDVIERQSLYTASRPSTPHSMAQTMPELEPMPSIPALPPAAPSFAQRLNADIDRPHTAPIRTPPHTPVRVALNPPRRARTPGEPSTPTGTPPRVRRNDVPLPPPLPLVLRPPLRKKKSFSRVSSWLFPGAQQHSRNLSFDSVTNAPRPIKGNEGFYQVSLGGTSERRRSTDSVDTISTWESDDEDRTVPTTCSLGSTPAMPQDEPLISRFATFGRSNPRPNRTSVGVAI</sequence>
<feature type="region of interest" description="Disordered" evidence="2">
    <location>
        <begin position="393"/>
        <end position="448"/>
    </location>
</feature>
<keyword evidence="4" id="KW-1185">Reference proteome</keyword>
<feature type="compositionally biased region" description="Pro residues" evidence="2">
    <location>
        <begin position="184"/>
        <end position="195"/>
    </location>
</feature>
<protein>
    <submittedName>
        <fullName evidence="3">Uncharacterized protein</fullName>
    </submittedName>
</protein>
<feature type="compositionally biased region" description="Low complexity" evidence="2">
    <location>
        <begin position="420"/>
        <end position="431"/>
    </location>
</feature>
<feature type="region of interest" description="Disordered" evidence="2">
    <location>
        <begin position="283"/>
        <end position="314"/>
    </location>
</feature>
<feature type="coiled-coil region" evidence="1">
    <location>
        <begin position="318"/>
        <end position="345"/>
    </location>
</feature>
<feature type="region of interest" description="Disordered" evidence="2">
    <location>
        <begin position="180"/>
        <end position="211"/>
    </location>
</feature>
<dbReference type="OrthoDB" id="3595619at2759"/>
<dbReference type="EMBL" id="JAADYS010000918">
    <property type="protein sequence ID" value="KAF4466186.1"/>
    <property type="molecule type" value="Genomic_DNA"/>
</dbReference>
<keyword evidence="1" id="KW-0175">Coiled coil</keyword>
<name>A0A8H4PE61_9HYPO</name>
<evidence type="ECO:0000313" key="4">
    <source>
        <dbReference type="Proteomes" id="UP000554235"/>
    </source>
</evidence>
<accession>A0A8H4PE61</accession>
<gene>
    <name evidence="3" type="ORF">FALBO_6967</name>
</gene>
<dbReference type="Proteomes" id="UP000554235">
    <property type="component" value="Unassembled WGS sequence"/>
</dbReference>
<evidence type="ECO:0000256" key="1">
    <source>
        <dbReference type="SAM" id="Coils"/>
    </source>
</evidence>
<proteinExistence type="predicted"/>
<evidence type="ECO:0000313" key="3">
    <source>
        <dbReference type="EMBL" id="KAF4466186.1"/>
    </source>
</evidence>
<organism evidence="3 4">
    <name type="scientific">Fusarium albosuccineum</name>
    <dbReference type="NCBI Taxonomy" id="1237068"/>
    <lineage>
        <taxon>Eukaryota</taxon>
        <taxon>Fungi</taxon>
        <taxon>Dikarya</taxon>
        <taxon>Ascomycota</taxon>
        <taxon>Pezizomycotina</taxon>
        <taxon>Sordariomycetes</taxon>
        <taxon>Hypocreomycetidae</taxon>
        <taxon>Hypocreales</taxon>
        <taxon>Nectriaceae</taxon>
        <taxon>Fusarium</taxon>
        <taxon>Fusarium decemcellulare species complex</taxon>
    </lineage>
</organism>
<comment type="caution">
    <text evidence="3">The sequence shown here is derived from an EMBL/GenBank/DDBJ whole genome shotgun (WGS) entry which is preliminary data.</text>
</comment>